<gene>
    <name evidence="2" type="primary">cyaA</name>
    <name evidence="2" type="ORF">ElP_50950</name>
</gene>
<dbReference type="InterPro" id="IPR029016">
    <property type="entry name" value="GAF-like_dom_sf"/>
</dbReference>
<dbReference type="SUPFAM" id="SSF55781">
    <property type="entry name" value="GAF domain-like"/>
    <property type="match status" value="1"/>
</dbReference>
<keyword evidence="2" id="KW-0456">Lyase</keyword>
<dbReference type="CDD" id="cd07302">
    <property type="entry name" value="CHD"/>
    <property type="match status" value="1"/>
</dbReference>
<dbReference type="PROSITE" id="PS50125">
    <property type="entry name" value="GUANYLATE_CYCLASE_2"/>
    <property type="match status" value="1"/>
</dbReference>
<dbReference type="OrthoDB" id="9806704at2"/>
<evidence type="ECO:0000313" key="3">
    <source>
        <dbReference type="Proteomes" id="UP000317835"/>
    </source>
</evidence>
<protein>
    <submittedName>
        <fullName evidence="2">Adenylate cyclase 1</fullName>
        <ecNumber evidence="2">4.6.1.1</ecNumber>
    </submittedName>
</protein>
<accession>A0A518H8I7</accession>
<dbReference type="InterPro" id="IPR001054">
    <property type="entry name" value="A/G_cyclase"/>
</dbReference>
<dbReference type="PANTHER" id="PTHR43081:SF1">
    <property type="entry name" value="ADENYLATE CYCLASE, TERMINAL-DIFFERENTIATION SPECIFIC"/>
    <property type="match status" value="1"/>
</dbReference>
<evidence type="ECO:0000259" key="1">
    <source>
        <dbReference type="PROSITE" id="PS50125"/>
    </source>
</evidence>
<reference evidence="2 3" key="1">
    <citation type="submission" date="2019-02" db="EMBL/GenBank/DDBJ databases">
        <title>Deep-cultivation of Planctomycetes and their phenomic and genomic characterization uncovers novel biology.</title>
        <authorList>
            <person name="Wiegand S."/>
            <person name="Jogler M."/>
            <person name="Boedeker C."/>
            <person name="Pinto D."/>
            <person name="Vollmers J."/>
            <person name="Rivas-Marin E."/>
            <person name="Kohn T."/>
            <person name="Peeters S.H."/>
            <person name="Heuer A."/>
            <person name="Rast P."/>
            <person name="Oberbeckmann S."/>
            <person name="Bunk B."/>
            <person name="Jeske O."/>
            <person name="Meyerdierks A."/>
            <person name="Storesund J.E."/>
            <person name="Kallscheuer N."/>
            <person name="Luecker S."/>
            <person name="Lage O.M."/>
            <person name="Pohl T."/>
            <person name="Merkel B.J."/>
            <person name="Hornburger P."/>
            <person name="Mueller R.-W."/>
            <person name="Bruemmer F."/>
            <person name="Labrenz M."/>
            <person name="Spormann A.M."/>
            <person name="Op den Camp H."/>
            <person name="Overmann J."/>
            <person name="Amann R."/>
            <person name="Jetten M.S.M."/>
            <person name="Mascher T."/>
            <person name="Medema M.H."/>
            <person name="Devos D.P."/>
            <person name="Kaster A.-K."/>
            <person name="Ovreas L."/>
            <person name="Rohde M."/>
            <person name="Galperin M.Y."/>
            <person name="Jogler C."/>
        </authorList>
    </citation>
    <scope>NUCLEOTIDE SEQUENCE [LARGE SCALE GENOMIC DNA]</scope>
    <source>
        <strain evidence="2 3">ElP</strain>
    </source>
</reference>
<dbReference type="Gene3D" id="3.30.450.40">
    <property type="match status" value="1"/>
</dbReference>
<dbReference type="GO" id="GO:0004016">
    <property type="term" value="F:adenylate cyclase activity"/>
    <property type="evidence" value="ECO:0007669"/>
    <property type="project" value="UniProtKB-EC"/>
</dbReference>
<dbReference type="PANTHER" id="PTHR43081">
    <property type="entry name" value="ADENYLATE CYCLASE, TERMINAL-DIFFERENTIATION SPECIFIC-RELATED"/>
    <property type="match status" value="1"/>
</dbReference>
<name>A0A518H8I7_9BACT</name>
<dbReference type="InterPro" id="IPR029787">
    <property type="entry name" value="Nucleotide_cyclase"/>
</dbReference>
<dbReference type="GO" id="GO:0009190">
    <property type="term" value="P:cyclic nucleotide biosynthetic process"/>
    <property type="evidence" value="ECO:0007669"/>
    <property type="project" value="InterPro"/>
</dbReference>
<evidence type="ECO:0000313" key="2">
    <source>
        <dbReference type="EMBL" id="QDV37162.1"/>
    </source>
</evidence>
<dbReference type="GO" id="GO:0035556">
    <property type="term" value="P:intracellular signal transduction"/>
    <property type="evidence" value="ECO:0007669"/>
    <property type="project" value="InterPro"/>
</dbReference>
<dbReference type="Gene3D" id="3.30.70.1230">
    <property type="entry name" value="Nucleotide cyclase"/>
    <property type="match status" value="1"/>
</dbReference>
<dbReference type="EC" id="4.6.1.1" evidence="2"/>
<feature type="domain" description="Guanylate cyclase" evidence="1">
    <location>
        <begin position="381"/>
        <end position="512"/>
    </location>
</feature>
<dbReference type="SUPFAM" id="SSF55073">
    <property type="entry name" value="Nucleotide cyclase"/>
    <property type="match status" value="1"/>
</dbReference>
<dbReference type="SMART" id="SM00044">
    <property type="entry name" value="CYCc"/>
    <property type="match status" value="1"/>
</dbReference>
<dbReference type="EMBL" id="CP036426">
    <property type="protein sequence ID" value="QDV37162.1"/>
    <property type="molecule type" value="Genomic_DNA"/>
</dbReference>
<dbReference type="AlphaFoldDB" id="A0A518H8I7"/>
<dbReference type="Pfam" id="PF00211">
    <property type="entry name" value="Guanylate_cyc"/>
    <property type="match status" value="1"/>
</dbReference>
<organism evidence="2 3">
    <name type="scientific">Tautonia plasticadhaerens</name>
    <dbReference type="NCBI Taxonomy" id="2527974"/>
    <lineage>
        <taxon>Bacteria</taxon>
        <taxon>Pseudomonadati</taxon>
        <taxon>Planctomycetota</taxon>
        <taxon>Planctomycetia</taxon>
        <taxon>Isosphaerales</taxon>
        <taxon>Isosphaeraceae</taxon>
        <taxon>Tautonia</taxon>
    </lineage>
</organism>
<sequence length="642" mass="72013">MTITNPVQYKVFDRQQIVYEGEFPGPVLLGRQNDLRVGESEDVYRPRRLGSDRWRLVIARYDENNVSREHALVEPLPGDRVRISNLSSKLMIPIQLPVEAVLPRWDRRDHDPPPSQELDLPCIFHLGPKTVRVQPDPGHDDVPLQSLSEVTRPPGRFQGAPTEQIRRLREPDPHLQGEMVDPETLVHWLQSTIAVLQDAAIASDFFSEAAKALVENIGLDTGWVLTWEPDTQGWVERACHYGGHAGDEADRRPSNKFLNRVRDLKRTSWTAPEQDLTDSNRSLLPVKAAVAAPILDREGKVIGALYGDRRQGAQGEAKFSKLEALLVELLAGGIATGLARLEQEKKYDIVVNQIELILGPDLAREVRENPDLTRGREAEITVLFADIRNFSKISRFLGHKTTFDWINDVMQQLSRCVIRHQGVIVDYIGDALMAMWGAPKADPEHATRACLAAIDMLEIVPEINKSWMQLPERMGLGIGINTGMASIGNTGSHERIKYGPLGNTVNLASRVEGATKYLKSYLMVTEMTHRLLDPSIPSRRLCSVRVVNIDDPVNLYEIVDSSRFATLDPERYQGDWNELRIRYEAALSAFDDEQFNLAAQTLGNLLTDFPKDGPSLVLLRRAVDGLIEGPDDAHPIWNLPGK</sequence>
<keyword evidence="3" id="KW-1185">Reference proteome</keyword>
<dbReference type="Proteomes" id="UP000317835">
    <property type="component" value="Chromosome"/>
</dbReference>
<proteinExistence type="predicted"/>
<dbReference type="KEGG" id="tpla:ElP_50950"/>
<dbReference type="InterPro" id="IPR050697">
    <property type="entry name" value="Adenylyl/Guanylyl_Cyclase_3/4"/>
</dbReference>